<feature type="domain" description="HD Cas3-type" evidence="4">
    <location>
        <begin position="8"/>
        <end position="139"/>
    </location>
</feature>
<dbReference type="Pfam" id="PF01966">
    <property type="entry name" value="HD"/>
    <property type="match status" value="1"/>
</dbReference>
<evidence type="ECO:0000256" key="2">
    <source>
        <dbReference type="ARBA" id="ARBA00022801"/>
    </source>
</evidence>
<reference evidence="5 6" key="1">
    <citation type="journal article" date="2015" name="Nat. Commun.">
        <title>Production of butyrate from lysine and the Amadori product fructoselysine by a human gut commensal.</title>
        <authorList>
            <person name="Bui T.P."/>
            <person name="Ritari J."/>
            <person name="Boeren S."/>
            <person name="de Waard P."/>
            <person name="Plugge C.M."/>
            <person name="de Vos W.M."/>
        </authorList>
    </citation>
    <scope>NUCLEOTIDE SEQUENCE [LARGE SCALE GENOMIC DNA]</scope>
    <source>
        <strain evidence="5 6">AF211</strain>
    </source>
</reference>
<dbReference type="Proteomes" id="UP000064844">
    <property type="component" value="Chromosome"/>
</dbReference>
<dbReference type="KEGG" id="ibu:IB211_02455c"/>
<dbReference type="Gene3D" id="1.10.3210.30">
    <property type="match status" value="1"/>
</dbReference>
<dbReference type="AlphaFoldDB" id="A0A0S2W680"/>
<dbReference type="InterPro" id="IPR006674">
    <property type="entry name" value="HD_domain"/>
</dbReference>
<dbReference type="EMBL" id="CP011307">
    <property type="protein sequence ID" value="ALP94846.1"/>
    <property type="molecule type" value="Genomic_DNA"/>
</dbReference>
<name>A0A0S2W680_9FIRM</name>
<accession>A0A0S2W680</accession>
<evidence type="ECO:0000256" key="1">
    <source>
        <dbReference type="ARBA" id="ARBA00022723"/>
    </source>
</evidence>
<dbReference type="GO" id="GO:0046872">
    <property type="term" value="F:metal ion binding"/>
    <property type="evidence" value="ECO:0007669"/>
    <property type="project" value="UniProtKB-KW"/>
</dbReference>
<evidence type="ECO:0000259" key="4">
    <source>
        <dbReference type="PROSITE" id="PS51643"/>
    </source>
</evidence>
<keyword evidence="2" id="KW-0378">Hydrolase</keyword>
<keyword evidence="6" id="KW-1185">Reference proteome</keyword>
<evidence type="ECO:0000256" key="3">
    <source>
        <dbReference type="ARBA" id="ARBA00023118"/>
    </source>
</evidence>
<dbReference type="GO" id="GO:0016787">
    <property type="term" value="F:hydrolase activity"/>
    <property type="evidence" value="ECO:0007669"/>
    <property type="project" value="UniProtKB-KW"/>
</dbReference>
<dbReference type="PROSITE" id="PS51643">
    <property type="entry name" value="HD_CAS3"/>
    <property type="match status" value="1"/>
</dbReference>
<reference evidence="6" key="2">
    <citation type="submission" date="2015-04" db="EMBL/GenBank/DDBJ databases">
        <title>A butyrogenic pathway from the amino acid lysine in a human gut commensal.</title>
        <authorList>
            <person name="de Vos W.M."/>
            <person name="Bui N.T.P."/>
            <person name="Plugge C.M."/>
            <person name="Ritari J."/>
        </authorList>
    </citation>
    <scope>NUCLEOTIDE SEQUENCE [LARGE SCALE GENOMIC DNA]</scope>
    <source>
        <strain evidence="6">AF211</strain>
    </source>
</reference>
<dbReference type="GO" id="GO:0051607">
    <property type="term" value="P:defense response to virus"/>
    <property type="evidence" value="ECO:0007669"/>
    <property type="project" value="UniProtKB-KW"/>
</dbReference>
<dbReference type="eggNOG" id="COG1203">
    <property type="taxonomic scope" value="Bacteria"/>
</dbReference>
<protein>
    <submittedName>
        <fullName evidence="5">CRISPR-associated helicase Cas3</fullName>
    </submittedName>
</protein>
<dbReference type="CDD" id="cd09641">
    <property type="entry name" value="Cas3''_I"/>
    <property type="match status" value="1"/>
</dbReference>
<sequence length="139" mass="14821">MEYLAHTSGARVQTLLEHLEGTAELAERFGAAFGSGDFARMTALAHDLGKYSSAFQRRLRGDPGRVDHSTFGAQAVRTVGGLIPAYCVAGHHGGLTDSGGTADTGDEPTLYGRLRRKGLPDCGAYQNEITLSPAKPWRC</sequence>
<evidence type="ECO:0000313" key="6">
    <source>
        <dbReference type="Proteomes" id="UP000064844"/>
    </source>
</evidence>
<keyword evidence="1" id="KW-0479">Metal-binding</keyword>
<gene>
    <name evidence="5" type="ORF">IB211_02455c</name>
</gene>
<dbReference type="NCBIfam" id="TIGR01596">
    <property type="entry name" value="cas3_HD"/>
    <property type="match status" value="1"/>
</dbReference>
<evidence type="ECO:0000313" key="5">
    <source>
        <dbReference type="EMBL" id="ALP94846.1"/>
    </source>
</evidence>
<dbReference type="InterPro" id="IPR006483">
    <property type="entry name" value="CRISPR-assoc_Cas3_HD"/>
</dbReference>
<dbReference type="STRING" id="1297617.IB211_02455c"/>
<keyword evidence="3" id="KW-0051">Antiviral defense</keyword>
<dbReference type="InterPro" id="IPR038257">
    <property type="entry name" value="CRISPR-assoc_Cas3_HD_sf"/>
</dbReference>
<organism evidence="5 6">
    <name type="scientific">Intestinimonas butyriciproducens</name>
    <dbReference type="NCBI Taxonomy" id="1297617"/>
    <lineage>
        <taxon>Bacteria</taxon>
        <taxon>Bacillati</taxon>
        <taxon>Bacillota</taxon>
        <taxon>Clostridia</taxon>
        <taxon>Eubacteriales</taxon>
        <taxon>Intestinimonas</taxon>
    </lineage>
</organism>
<proteinExistence type="predicted"/>
<dbReference type="SUPFAM" id="SSF109604">
    <property type="entry name" value="HD-domain/PDEase-like"/>
    <property type="match status" value="1"/>
</dbReference>